<keyword evidence="1" id="KW-0812">Transmembrane</keyword>
<feature type="transmembrane region" description="Helical" evidence="1">
    <location>
        <begin position="50"/>
        <end position="70"/>
    </location>
</feature>
<evidence type="ECO:0000313" key="3">
    <source>
        <dbReference type="Proteomes" id="UP000186513"/>
    </source>
</evidence>
<protein>
    <recommendedName>
        <fullName evidence="4">DUF4345 domain-containing protein</fullName>
    </recommendedName>
</protein>
<gene>
    <name evidence="2" type="ORF">SAMN02745887_01568</name>
</gene>
<dbReference type="RefSeq" id="WP_072428085.1">
    <property type="nucleotide sequence ID" value="NZ_FPKR01000005.1"/>
</dbReference>
<evidence type="ECO:0000313" key="2">
    <source>
        <dbReference type="EMBL" id="SFZ75377.1"/>
    </source>
</evidence>
<keyword evidence="3" id="KW-1185">Reference proteome</keyword>
<dbReference type="Pfam" id="PF14248">
    <property type="entry name" value="DUF4345"/>
    <property type="match status" value="1"/>
</dbReference>
<evidence type="ECO:0000256" key="1">
    <source>
        <dbReference type="SAM" id="Phobius"/>
    </source>
</evidence>
<name>A0A1K2HFR6_9NEIS</name>
<dbReference type="AlphaFoldDB" id="A0A1K2HFR6"/>
<dbReference type="EMBL" id="FPKR01000005">
    <property type="protein sequence ID" value="SFZ75377.1"/>
    <property type="molecule type" value="Genomic_DNA"/>
</dbReference>
<dbReference type="STRING" id="1121279.SAMN02745887_01568"/>
<dbReference type="Proteomes" id="UP000186513">
    <property type="component" value="Unassembled WGS sequence"/>
</dbReference>
<keyword evidence="1" id="KW-0472">Membrane</keyword>
<proteinExistence type="predicted"/>
<evidence type="ECO:0008006" key="4">
    <source>
        <dbReference type="Google" id="ProtNLM"/>
    </source>
</evidence>
<reference evidence="2 3" key="1">
    <citation type="submission" date="2016-11" db="EMBL/GenBank/DDBJ databases">
        <authorList>
            <person name="Jaros S."/>
            <person name="Januszkiewicz K."/>
            <person name="Wedrychowicz H."/>
        </authorList>
    </citation>
    <scope>NUCLEOTIDE SEQUENCE [LARGE SCALE GENOMIC DNA]</scope>
    <source>
        <strain evidence="2 3">DSM 18899</strain>
    </source>
</reference>
<keyword evidence="1" id="KW-1133">Transmembrane helix</keyword>
<dbReference type="OrthoDB" id="8756440at2"/>
<feature type="transmembrane region" description="Helical" evidence="1">
    <location>
        <begin position="105"/>
        <end position="123"/>
    </location>
</feature>
<accession>A0A1K2HFR6</accession>
<feature type="transmembrane region" description="Helical" evidence="1">
    <location>
        <begin position="77"/>
        <end position="99"/>
    </location>
</feature>
<organism evidence="2 3">
    <name type="scientific">Chitinimonas taiwanensis DSM 18899</name>
    <dbReference type="NCBI Taxonomy" id="1121279"/>
    <lineage>
        <taxon>Bacteria</taxon>
        <taxon>Pseudomonadati</taxon>
        <taxon>Pseudomonadota</taxon>
        <taxon>Betaproteobacteria</taxon>
        <taxon>Neisseriales</taxon>
        <taxon>Chitinibacteraceae</taxon>
        <taxon>Chitinimonas</taxon>
    </lineage>
</organism>
<dbReference type="InterPro" id="IPR025597">
    <property type="entry name" value="DUF4345"/>
</dbReference>
<sequence>MLYDDSWRQLLLALCGLSFLAFAAWAAVHPHSLAGLLGYTLKTANSHSEFHAIYVGVFLAQTSLCVLAALRVQDAALGNLVGLFLLAQPLGRLLAWPRFGAPQGAMRMLFAAEALGGLLVLLVQPTSSAALGSP</sequence>